<sequence>MDEELMRRYKQEQAMVDKLMATLLAKVKATELAVATLIESHPNPKLALALWNLAYLEMSDESLEKGTMAGYQDQMKASLAMWSRGFRSAAESKGAEPDASQSG</sequence>
<dbReference type="Proteomes" id="UP001596115">
    <property type="component" value="Unassembled WGS sequence"/>
</dbReference>
<gene>
    <name evidence="1" type="ORF">ACFLLB_03665</name>
</gene>
<dbReference type="EMBL" id="JBHRFL010000003">
    <property type="protein sequence ID" value="MFC6068667.1"/>
    <property type="molecule type" value="Genomic_DNA"/>
</dbReference>
<name>A0ABW1N461_9GAMM</name>
<organism evidence="1 2">
    <name type="scientific">Stenotrophomonas geniculata</name>
    <dbReference type="NCBI Taxonomy" id="86188"/>
    <lineage>
        <taxon>Bacteria</taxon>
        <taxon>Pseudomonadati</taxon>
        <taxon>Pseudomonadota</taxon>
        <taxon>Gammaproteobacteria</taxon>
        <taxon>Lysobacterales</taxon>
        <taxon>Lysobacteraceae</taxon>
        <taxon>Stenotrophomonas</taxon>
    </lineage>
</organism>
<protein>
    <submittedName>
        <fullName evidence="1">Uncharacterized protein</fullName>
    </submittedName>
</protein>
<reference evidence="1 2" key="1">
    <citation type="submission" date="2024-09" db="EMBL/GenBank/DDBJ databases">
        <title>Whole genome analysis of Stenotrophomonas geniculata MK-1, and its biological control impact on peanut foliage fungus diseases.</title>
        <authorList>
            <person name="Ahsan T."/>
        </authorList>
    </citation>
    <scope>NUCLEOTIDE SEQUENCE [LARGE SCALE GENOMIC DNA]</scope>
    <source>
        <strain evidence="1 2">MK-1</strain>
    </source>
</reference>
<keyword evidence="2" id="KW-1185">Reference proteome</keyword>
<dbReference type="RefSeq" id="WP_367141437.1">
    <property type="nucleotide sequence ID" value="NZ_JBFLAA010000005.1"/>
</dbReference>
<comment type="caution">
    <text evidence="1">The sequence shown here is derived from an EMBL/GenBank/DDBJ whole genome shotgun (WGS) entry which is preliminary data.</text>
</comment>
<proteinExistence type="predicted"/>
<evidence type="ECO:0000313" key="1">
    <source>
        <dbReference type="EMBL" id="MFC6068667.1"/>
    </source>
</evidence>
<accession>A0ABW1N461</accession>
<evidence type="ECO:0000313" key="2">
    <source>
        <dbReference type="Proteomes" id="UP001596115"/>
    </source>
</evidence>